<keyword evidence="2" id="KW-0732">Signal</keyword>
<protein>
    <recommendedName>
        <fullName evidence="5">Lipoprotein</fullName>
    </recommendedName>
</protein>
<gene>
    <name evidence="3" type="ORF">P9H32_08365</name>
</gene>
<accession>A0ABU5MWN6</accession>
<proteinExistence type="predicted"/>
<reference evidence="3 4" key="1">
    <citation type="journal article" date="2024" name="Appl. Environ. Microbiol.">
        <title>Pontiella agarivorans sp. nov., a novel marine anaerobic bacterium capable of degrading macroalgal polysaccharides and fixing nitrogen.</title>
        <authorList>
            <person name="Liu N."/>
            <person name="Kivenson V."/>
            <person name="Peng X."/>
            <person name="Cui Z."/>
            <person name="Lankiewicz T.S."/>
            <person name="Gosselin K.M."/>
            <person name="English C.J."/>
            <person name="Blair E.M."/>
            <person name="O'Malley M.A."/>
            <person name="Valentine D.L."/>
        </authorList>
    </citation>
    <scope>NUCLEOTIDE SEQUENCE [LARGE SCALE GENOMIC DNA]</scope>
    <source>
        <strain evidence="3 4">NLcol2</strain>
    </source>
</reference>
<dbReference type="PROSITE" id="PS51257">
    <property type="entry name" value="PROKAR_LIPOPROTEIN"/>
    <property type="match status" value="1"/>
</dbReference>
<feature type="region of interest" description="Disordered" evidence="1">
    <location>
        <begin position="36"/>
        <end position="60"/>
    </location>
</feature>
<feature type="chain" id="PRO_5046119013" description="Lipoprotein" evidence="2">
    <location>
        <begin position="26"/>
        <end position="60"/>
    </location>
</feature>
<evidence type="ECO:0000256" key="2">
    <source>
        <dbReference type="SAM" id="SignalP"/>
    </source>
</evidence>
<feature type="compositionally biased region" description="Polar residues" evidence="1">
    <location>
        <begin position="36"/>
        <end position="47"/>
    </location>
</feature>
<comment type="caution">
    <text evidence="3">The sequence shown here is derived from an EMBL/GenBank/DDBJ whole genome shotgun (WGS) entry which is preliminary data.</text>
</comment>
<dbReference type="Proteomes" id="UP001290861">
    <property type="component" value="Unassembled WGS sequence"/>
</dbReference>
<name>A0ABU5MWN6_9BACT</name>
<organism evidence="3 4">
    <name type="scientific">Pontiella agarivorans</name>
    <dbReference type="NCBI Taxonomy" id="3038953"/>
    <lineage>
        <taxon>Bacteria</taxon>
        <taxon>Pseudomonadati</taxon>
        <taxon>Kiritimatiellota</taxon>
        <taxon>Kiritimatiellia</taxon>
        <taxon>Kiritimatiellales</taxon>
        <taxon>Pontiellaceae</taxon>
        <taxon>Pontiella</taxon>
    </lineage>
</organism>
<evidence type="ECO:0000256" key="1">
    <source>
        <dbReference type="SAM" id="MobiDB-lite"/>
    </source>
</evidence>
<evidence type="ECO:0000313" key="3">
    <source>
        <dbReference type="EMBL" id="MDZ8118641.1"/>
    </source>
</evidence>
<dbReference type="EMBL" id="JARVCO010000010">
    <property type="protein sequence ID" value="MDZ8118641.1"/>
    <property type="molecule type" value="Genomic_DNA"/>
</dbReference>
<feature type="signal peptide" evidence="2">
    <location>
        <begin position="1"/>
        <end position="25"/>
    </location>
</feature>
<evidence type="ECO:0008006" key="5">
    <source>
        <dbReference type="Google" id="ProtNLM"/>
    </source>
</evidence>
<sequence length="60" mass="6437">MKSTKIILALITATGVLTLTGCATNDEYQDEQEYSNMPWNTPQQWEGSRSVPGLGGGGGY</sequence>
<dbReference type="RefSeq" id="WP_322608439.1">
    <property type="nucleotide sequence ID" value="NZ_JARVCO010000010.1"/>
</dbReference>
<evidence type="ECO:0000313" key="4">
    <source>
        <dbReference type="Proteomes" id="UP001290861"/>
    </source>
</evidence>
<keyword evidence="4" id="KW-1185">Reference proteome</keyword>